<sequence>MRHQTRRDVARFRTMVGDEVRFFRTWIGKPLTTGAVSPSGRFLARAMAEKVDPAGTGPVIELGPGTGAVTRALADRGIAASRIVAIEYNETFATLLHTRFPEIEIVVGDAYALEATLPALEPGSVSAIVSSLPLFTRPPLERRRLMEQAMRLLAPGAPLIQFSYALVPPVPPVDGRWTVECSDWILRNLPPARVWTYRAAG</sequence>
<feature type="domain" description="Ribosomal RNA adenine methylase transferase N-terminal" evidence="4">
    <location>
        <begin position="43"/>
        <end position="176"/>
    </location>
</feature>
<evidence type="ECO:0000256" key="1">
    <source>
        <dbReference type="ARBA" id="ARBA00022603"/>
    </source>
</evidence>
<dbReference type="Pfam" id="PF13649">
    <property type="entry name" value="Methyltransf_25"/>
    <property type="match status" value="1"/>
</dbReference>
<dbReference type="CDD" id="cd02440">
    <property type="entry name" value="AdoMet_MTases"/>
    <property type="match status" value="1"/>
</dbReference>
<reference evidence="5" key="1">
    <citation type="submission" date="2020-12" db="EMBL/GenBank/DDBJ databases">
        <title>Methylobrevis albus sp. nov., isolated from fresh water lack sediment.</title>
        <authorList>
            <person name="Zou Q."/>
        </authorList>
    </citation>
    <scope>NUCLEOTIDE SEQUENCE</scope>
    <source>
        <strain evidence="5">L22</strain>
    </source>
</reference>
<evidence type="ECO:0000313" key="5">
    <source>
        <dbReference type="EMBL" id="MBH0237393.1"/>
    </source>
</evidence>
<dbReference type="Proteomes" id="UP000631694">
    <property type="component" value="Unassembled WGS sequence"/>
</dbReference>
<dbReference type="SUPFAM" id="SSF53335">
    <property type="entry name" value="S-adenosyl-L-methionine-dependent methyltransferases"/>
    <property type="match status" value="1"/>
</dbReference>
<keyword evidence="6" id="KW-1185">Reference proteome</keyword>
<evidence type="ECO:0000259" key="4">
    <source>
        <dbReference type="SMART" id="SM00650"/>
    </source>
</evidence>
<proteinExistence type="predicted"/>
<dbReference type="InterPro" id="IPR029063">
    <property type="entry name" value="SAM-dependent_MTases_sf"/>
</dbReference>
<dbReference type="InterPro" id="IPR041698">
    <property type="entry name" value="Methyltransf_25"/>
</dbReference>
<keyword evidence="1 5" id="KW-0489">Methyltransferase</keyword>
<dbReference type="GO" id="GO:0000179">
    <property type="term" value="F:rRNA (adenine-N6,N6-)-dimethyltransferase activity"/>
    <property type="evidence" value="ECO:0007669"/>
    <property type="project" value="InterPro"/>
</dbReference>
<dbReference type="SMART" id="SM00650">
    <property type="entry name" value="rADc"/>
    <property type="match status" value="1"/>
</dbReference>
<dbReference type="EMBL" id="JADZLT010000043">
    <property type="protein sequence ID" value="MBH0237393.1"/>
    <property type="molecule type" value="Genomic_DNA"/>
</dbReference>
<evidence type="ECO:0000256" key="3">
    <source>
        <dbReference type="ARBA" id="ARBA00022691"/>
    </source>
</evidence>
<dbReference type="InterPro" id="IPR020598">
    <property type="entry name" value="rRNA_Ade_methylase_Trfase_N"/>
</dbReference>
<evidence type="ECO:0000256" key="2">
    <source>
        <dbReference type="ARBA" id="ARBA00022679"/>
    </source>
</evidence>
<organism evidence="5 6">
    <name type="scientific">Methylobrevis albus</name>
    <dbReference type="NCBI Taxonomy" id="2793297"/>
    <lineage>
        <taxon>Bacteria</taxon>
        <taxon>Pseudomonadati</taxon>
        <taxon>Pseudomonadota</taxon>
        <taxon>Alphaproteobacteria</taxon>
        <taxon>Hyphomicrobiales</taxon>
        <taxon>Pleomorphomonadaceae</taxon>
        <taxon>Methylobrevis</taxon>
    </lineage>
</organism>
<dbReference type="Gene3D" id="3.40.50.150">
    <property type="entry name" value="Vaccinia Virus protein VP39"/>
    <property type="match status" value="1"/>
</dbReference>
<keyword evidence="3" id="KW-0949">S-adenosyl-L-methionine</keyword>
<keyword evidence="2" id="KW-0808">Transferase</keyword>
<name>A0A931I164_9HYPH</name>
<protein>
    <submittedName>
        <fullName evidence="5">Methyltransferase domain-containing protein</fullName>
    </submittedName>
</protein>
<comment type="caution">
    <text evidence="5">The sequence shown here is derived from an EMBL/GenBank/DDBJ whole genome shotgun (WGS) entry which is preliminary data.</text>
</comment>
<gene>
    <name evidence="5" type="ORF">I5731_06130</name>
</gene>
<dbReference type="RefSeq" id="WP_197310491.1">
    <property type="nucleotide sequence ID" value="NZ_JADZLT010000043.1"/>
</dbReference>
<accession>A0A931I164</accession>
<evidence type="ECO:0000313" key="6">
    <source>
        <dbReference type="Proteomes" id="UP000631694"/>
    </source>
</evidence>
<dbReference type="AlphaFoldDB" id="A0A931I164"/>